<evidence type="ECO:0000313" key="2">
    <source>
        <dbReference type="Proteomes" id="UP001454036"/>
    </source>
</evidence>
<protein>
    <recommendedName>
        <fullName evidence="3">Retrovirus-related Pol polyprotein from transposon TNT 1-94</fullName>
    </recommendedName>
</protein>
<dbReference type="PANTHER" id="PTHR11439">
    <property type="entry name" value="GAG-POL-RELATED RETROTRANSPOSON"/>
    <property type="match status" value="1"/>
</dbReference>
<proteinExistence type="predicted"/>
<dbReference type="CDD" id="cd09272">
    <property type="entry name" value="RNase_HI_RT_Ty1"/>
    <property type="match status" value="1"/>
</dbReference>
<name>A0AAV3RKY9_LITER</name>
<dbReference type="Proteomes" id="UP001454036">
    <property type="component" value="Unassembled WGS sequence"/>
</dbReference>
<evidence type="ECO:0000313" key="1">
    <source>
        <dbReference type="EMBL" id="GAA0175783.1"/>
    </source>
</evidence>
<dbReference type="PANTHER" id="PTHR11439:SF517">
    <property type="entry name" value="CYSTEINE-RICH RLK (RECEPTOR-LIKE PROTEIN KINASE) 8"/>
    <property type="match status" value="1"/>
</dbReference>
<evidence type="ECO:0008006" key="3">
    <source>
        <dbReference type="Google" id="ProtNLM"/>
    </source>
</evidence>
<sequence length="125" mass="14223">MEEISRIERVQVSMSSNLAQEHATSKKQPIVSLSTTEAEFIAVVMCTCQAIWIKRILEEFGYKCDNSSTIKLSKNPTMHRRNNYIDVRYHFLGDVTKEGVIELVHCASSIQVADIMTKPLKIDSF</sequence>
<dbReference type="EMBL" id="BAABME010027570">
    <property type="protein sequence ID" value="GAA0175783.1"/>
    <property type="molecule type" value="Genomic_DNA"/>
</dbReference>
<dbReference type="AlphaFoldDB" id="A0AAV3RKY9"/>
<comment type="caution">
    <text evidence="1">The sequence shown here is derived from an EMBL/GenBank/DDBJ whole genome shotgun (WGS) entry which is preliminary data.</text>
</comment>
<gene>
    <name evidence="1" type="ORF">LIER_41973</name>
</gene>
<reference evidence="1 2" key="1">
    <citation type="submission" date="2024-01" db="EMBL/GenBank/DDBJ databases">
        <title>The complete chloroplast genome sequence of Lithospermum erythrorhizon: insights into the phylogenetic relationship among Boraginaceae species and the maternal lineages of purple gromwells.</title>
        <authorList>
            <person name="Okada T."/>
            <person name="Watanabe K."/>
        </authorList>
    </citation>
    <scope>NUCLEOTIDE SEQUENCE [LARGE SCALE GENOMIC DNA]</scope>
</reference>
<organism evidence="1 2">
    <name type="scientific">Lithospermum erythrorhizon</name>
    <name type="common">Purple gromwell</name>
    <name type="synonym">Lithospermum officinale var. erythrorhizon</name>
    <dbReference type="NCBI Taxonomy" id="34254"/>
    <lineage>
        <taxon>Eukaryota</taxon>
        <taxon>Viridiplantae</taxon>
        <taxon>Streptophyta</taxon>
        <taxon>Embryophyta</taxon>
        <taxon>Tracheophyta</taxon>
        <taxon>Spermatophyta</taxon>
        <taxon>Magnoliopsida</taxon>
        <taxon>eudicotyledons</taxon>
        <taxon>Gunneridae</taxon>
        <taxon>Pentapetalae</taxon>
        <taxon>asterids</taxon>
        <taxon>lamiids</taxon>
        <taxon>Boraginales</taxon>
        <taxon>Boraginaceae</taxon>
        <taxon>Boraginoideae</taxon>
        <taxon>Lithospermeae</taxon>
        <taxon>Lithospermum</taxon>
    </lineage>
</organism>
<accession>A0AAV3RKY9</accession>
<keyword evidence="2" id="KW-1185">Reference proteome</keyword>